<dbReference type="Gene3D" id="3.40.50.2020">
    <property type="match status" value="1"/>
</dbReference>
<dbReference type="InterPro" id="IPR051910">
    <property type="entry name" value="ComF/GntX_DNA_util-trans"/>
</dbReference>
<dbReference type="PANTHER" id="PTHR47505:SF1">
    <property type="entry name" value="DNA UTILIZATION PROTEIN YHGH"/>
    <property type="match status" value="1"/>
</dbReference>
<sequence>MKWISIWRRLLDFISPRTCVVCGRRLSATEEVICMKCHFHLPRTDFWLNPYDNEMAKSFWHLIPIERAAAYFYYEAHSDTANLVYQLKYKDHPEVGVILGRMLAKEMQSAGFFDGMDGIVPVPLAKKRLRQRGYNQSDAIAQGISEITELPVLTDVVRRVDFIESQTKKSRWGRAENVDQMFALNQIPVGVNHLLVIDDVVTTGATVRACAKQIAQNGGITISVLALGYTKR</sequence>
<dbReference type="RefSeq" id="WP_074760219.1">
    <property type="nucleotide sequence ID" value="NZ_FNRF01000001.1"/>
</dbReference>
<name>A0A1H3YIG5_XYLRU</name>
<dbReference type="EMBL" id="FNRF01000001">
    <property type="protein sequence ID" value="SEA10991.1"/>
    <property type="molecule type" value="Genomic_DNA"/>
</dbReference>
<organism evidence="2 3">
    <name type="scientific">Xylanibacter ruminicola</name>
    <name type="common">Prevotella ruminicola</name>
    <dbReference type="NCBI Taxonomy" id="839"/>
    <lineage>
        <taxon>Bacteria</taxon>
        <taxon>Pseudomonadati</taxon>
        <taxon>Bacteroidota</taxon>
        <taxon>Bacteroidia</taxon>
        <taxon>Bacteroidales</taxon>
        <taxon>Prevotellaceae</taxon>
        <taxon>Xylanibacter</taxon>
    </lineage>
</organism>
<proteinExistence type="inferred from homology"/>
<dbReference type="SUPFAM" id="SSF53271">
    <property type="entry name" value="PRTase-like"/>
    <property type="match status" value="1"/>
</dbReference>
<comment type="similarity">
    <text evidence="1">Belongs to the ComF/GntX family.</text>
</comment>
<gene>
    <name evidence="2" type="ORF">SAMN05216462_0658</name>
</gene>
<accession>A0A1H3YIG5</accession>
<dbReference type="AlphaFoldDB" id="A0A1H3YIG5"/>
<evidence type="ECO:0000256" key="1">
    <source>
        <dbReference type="ARBA" id="ARBA00008007"/>
    </source>
</evidence>
<dbReference type="Proteomes" id="UP000182257">
    <property type="component" value="Unassembled WGS sequence"/>
</dbReference>
<dbReference type="PANTHER" id="PTHR47505">
    <property type="entry name" value="DNA UTILIZATION PROTEIN YHGH"/>
    <property type="match status" value="1"/>
</dbReference>
<evidence type="ECO:0000313" key="2">
    <source>
        <dbReference type="EMBL" id="SEA10991.1"/>
    </source>
</evidence>
<dbReference type="OrthoDB" id="9779910at2"/>
<dbReference type="InterPro" id="IPR029057">
    <property type="entry name" value="PRTase-like"/>
</dbReference>
<protein>
    <submittedName>
        <fullName evidence="2">ComF family protein</fullName>
    </submittedName>
</protein>
<dbReference type="InterPro" id="IPR000836">
    <property type="entry name" value="PRTase_dom"/>
</dbReference>
<dbReference type="CDD" id="cd06223">
    <property type="entry name" value="PRTases_typeI"/>
    <property type="match status" value="1"/>
</dbReference>
<reference evidence="2 3" key="1">
    <citation type="submission" date="2016-10" db="EMBL/GenBank/DDBJ databases">
        <authorList>
            <person name="de Groot N.N."/>
        </authorList>
    </citation>
    <scope>NUCLEOTIDE SEQUENCE [LARGE SCALE GENOMIC DNA]</scope>
    <source>
        <strain evidence="2 3">D31d</strain>
    </source>
</reference>
<evidence type="ECO:0000313" key="3">
    <source>
        <dbReference type="Proteomes" id="UP000182257"/>
    </source>
</evidence>